<dbReference type="InterPro" id="IPR001628">
    <property type="entry name" value="Znf_hrmn_rcpt"/>
</dbReference>
<reference evidence="11 12" key="1">
    <citation type="submission" date="2019-09" db="EMBL/GenBank/DDBJ databases">
        <title>Bird 10,000 Genomes (B10K) Project - Family phase.</title>
        <authorList>
            <person name="Zhang G."/>
        </authorList>
    </citation>
    <scope>NUCLEOTIDE SEQUENCE [LARGE SCALE GENOMIC DNA]</scope>
    <source>
        <strain evidence="11">B10K-DU-029-53</strain>
    </source>
</reference>
<evidence type="ECO:0000256" key="6">
    <source>
        <dbReference type="ARBA" id="ARBA00023163"/>
    </source>
</evidence>
<evidence type="ECO:0000256" key="7">
    <source>
        <dbReference type="ARBA" id="ARBA00023170"/>
    </source>
</evidence>
<gene>
    <name evidence="11" type="primary">Rarg</name>
    <name evidence="11" type="ORF">CLIRUF_R02546</name>
</gene>
<keyword evidence="6" id="KW-0804">Transcription</keyword>
<evidence type="ECO:0000256" key="9">
    <source>
        <dbReference type="SAM" id="MobiDB-lite"/>
    </source>
</evidence>
<dbReference type="PROSITE" id="PS51030">
    <property type="entry name" value="NUCLEAR_REC_DBD_2"/>
    <property type="match status" value="1"/>
</dbReference>
<dbReference type="GO" id="GO:0005667">
    <property type="term" value="C:transcription regulator complex"/>
    <property type="evidence" value="ECO:0007669"/>
    <property type="project" value="TreeGrafter"/>
</dbReference>
<keyword evidence="2" id="KW-0863">Zinc-finger</keyword>
<comment type="caution">
    <text evidence="11">The sequence shown here is derived from an EMBL/GenBank/DDBJ whole genome shotgun (WGS) entry which is preliminary data.</text>
</comment>
<protein>
    <submittedName>
        <fullName evidence="11">RARG protein</fullName>
    </submittedName>
</protein>
<feature type="non-terminal residue" evidence="11">
    <location>
        <position position="103"/>
    </location>
</feature>
<dbReference type="PANTHER" id="PTHR24085">
    <property type="entry name" value="NUCLEAR HORMONE RECEPTOR"/>
    <property type="match status" value="1"/>
</dbReference>
<organism evidence="11 12">
    <name type="scientific">Climacteris rufus</name>
    <name type="common">rufous treecreeper</name>
    <dbReference type="NCBI Taxonomy" id="47695"/>
    <lineage>
        <taxon>Eukaryota</taxon>
        <taxon>Metazoa</taxon>
        <taxon>Chordata</taxon>
        <taxon>Craniata</taxon>
        <taxon>Vertebrata</taxon>
        <taxon>Euteleostomi</taxon>
        <taxon>Archelosauria</taxon>
        <taxon>Archosauria</taxon>
        <taxon>Dinosauria</taxon>
        <taxon>Saurischia</taxon>
        <taxon>Theropoda</taxon>
        <taxon>Coelurosauria</taxon>
        <taxon>Aves</taxon>
        <taxon>Neognathae</taxon>
        <taxon>Neoaves</taxon>
        <taxon>Telluraves</taxon>
        <taxon>Australaves</taxon>
        <taxon>Passeriformes</taxon>
        <taxon>Climacteridae</taxon>
        <taxon>Climacteris</taxon>
    </lineage>
</organism>
<feature type="region of interest" description="Disordered" evidence="9">
    <location>
        <begin position="1"/>
        <end position="30"/>
    </location>
</feature>
<keyword evidence="1" id="KW-0479">Metal-binding</keyword>
<evidence type="ECO:0000256" key="5">
    <source>
        <dbReference type="ARBA" id="ARBA00023125"/>
    </source>
</evidence>
<feature type="compositionally biased region" description="Pro residues" evidence="9">
    <location>
        <begin position="1"/>
        <end position="15"/>
    </location>
</feature>
<evidence type="ECO:0000256" key="2">
    <source>
        <dbReference type="ARBA" id="ARBA00022771"/>
    </source>
</evidence>
<keyword evidence="4" id="KW-0805">Transcription regulation</keyword>
<dbReference type="GO" id="GO:0005634">
    <property type="term" value="C:nucleus"/>
    <property type="evidence" value="ECO:0007669"/>
    <property type="project" value="TreeGrafter"/>
</dbReference>
<evidence type="ECO:0000256" key="4">
    <source>
        <dbReference type="ARBA" id="ARBA00023015"/>
    </source>
</evidence>
<dbReference type="GO" id="GO:0000981">
    <property type="term" value="F:DNA-binding transcription factor activity, RNA polymerase II-specific"/>
    <property type="evidence" value="ECO:0007669"/>
    <property type="project" value="TreeGrafter"/>
</dbReference>
<dbReference type="SUPFAM" id="SSF57716">
    <property type="entry name" value="Glucocorticoid receptor-like (DNA-binding domain)"/>
    <property type="match status" value="1"/>
</dbReference>
<proteinExistence type="predicted"/>
<dbReference type="Pfam" id="PF00105">
    <property type="entry name" value="zf-C4"/>
    <property type="match status" value="1"/>
</dbReference>
<evidence type="ECO:0000313" key="11">
    <source>
        <dbReference type="EMBL" id="NWW79161.1"/>
    </source>
</evidence>
<evidence type="ECO:0000313" key="12">
    <source>
        <dbReference type="Proteomes" id="UP000580879"/>
    </source>
</evidence>
<keyword evidence="3" id="KW-0862">Zinc</keyword>
<dbReference type="PRINTS" id="PR00047">
    <property type="entry name" value="STROIDFINGER"/>
</dbReference>
<feature type="domain" description="Nuclear receptor" evidence="10">
    <location>
        <begin position="33"/>
        <end position="103"/>
    </location>
</feature>
<dbReference type="EMBL" id="VZRZ01006265">
    <property type="protein sequence ID" value="NWW79161.1"/>
    <property type="molecule type" value="Genomic_DNA"/>
</dbReference>
<dbReference type="Gene3D" id="3.30.50.10">
    <property type="entry name" value="Erythroid Transcription Factor GATA-1, subunit A"/>
    <property type="match status" value="1"/>
</dbReference>
<dbReference type="FunFam" id="3.30.50.10:FF:000044">
    <property type="entry name" value="retinoic acid receptor beta isoform X4"/>
    <property type="match status" value="1"/>
</dbReference>
<dbReference type="GO" id="GO:0000978">
    <property type="term" value="F:RNA polymerase II cis-regulatory region sequence-specific DNA binding"/>
    <property type="evidence" value="ECO:0007669"/>
    <property type="project" value="TreeGrafter"/>
</dbReference>
<evidence type="ECO:0000259" key="10">
    <source>
        <dbReference type="PROSITE" id="PS51030"/>
    </source>
</evidence>
<dbReference type="GO" id="GO:0008270">
    <property type="term" value="F:zinc ion binding"/>
    <property type="evidence" value="ECO:0007669"/>
    <property type="project" value="UniProtKB-KW"/>
</dbReference>
<dbReference type="Proteomes" id="UP000580879">
    <property type="component" value="Unassembled WGS sequence"/>
</dbReference>
<dbReference type="GO" id="GO:0071376">
    <property type="term" value="P:cellular response to corticotropin-releasing hormone stimulus"/>
    <property type="evidence" value="ECO:0007669"/>
    <property type="project" value="TreeGrafter"/>
</dbReference>
<keyword evidence="7" id="KW-0675">Receptor</keyword>
<evidence type="ECO:0000256" key="3">
    <source>
        <dbReference type="ARBA" id="ARBA00022833"/>
    </source>
</evidence>
<keyword evidence="5" id="KW-0238">DNA-binding</keyword>
<sequence length="103" mass="11558">LTPSFVPPALEPPPGQVLGDTGPPSPPPPPRVHKPCFVCSDRSSGYHYGVSSCEGCKGFFRRSIQKNMVYTCHRERNCQIDKVTRNRCQFCRLQKCFQVGMSK</sequence>
<evidence type="ECO:0000256" key="1">
    <source>
        <dbReference type="ARBA" id="ARBA00022723"/>
    </source>
</evidence>
<name>A0A7K6QZK9_9PASS</name>
<keyword evidence="8" id="KW-0539">Nucleus</keyword>
<dbReference type="AlphaFoldDB" id="A0A7K6QZK9"/>
<dbReference type="SMART" id="SM00399">
    <property type="entry name" value="ZnF_C4"/>
    <property type="match status" value="1"/>
</dbReference>
<dbReference type="PROSITE" id="PS00031">
    <property type="entry name" value="NUCLEAR_REC_DBD_1"/>
    <property type="match status" value="1"/>
</dbReference>
<dbReference type="PANTHER" id="PTHR24085:SF7">
    <property type="entry name" value="RETINOIC ACID RECEPTOR GAMMA"/>
    <property type="match status" value="1"/>
</dbReference>
<evidence type="ECO:0000256" key="8">
    <source>
        <dbReference type="ARBA" id="ARBA00023242"/>
    </source>
</evidence>
<dbReference type="InterPro" id="IPR013088">
    <property type="entry name" value="Znf_NHR/GATA"/>
</dbReference>
<dbReference type="OrthoDB" id="6355676at2759"/>
<keyword evidence="12" id="KW-1185">Reference proteome</keyword>
<dbReference type="GO" id="GO:0035259">
    <property type="term" value="F:nuclear glucocorticoid receptor binding"/>
    <property type="evidence" value="ECO:0007669"/>
    <property type="project" value="TreeGrafter"/>
</dbReference>
<feature type="non-terminal residue" evidence="11">
    <location>
        <position position="1"/>
    </location>
</feature>
<accession>A0A7K6QZK9</accession>